<dbReference type="InterPro" id="IPR001314">
    <property type="entry name" value="Peptidase_S1A"/>
</dbReference>
<dbReference type="CDD" id="cd00190">
    <property type="entry name" value="Tryp_SPc"/>
    <property type="match status" value="1"/>
</dbReference>
<dbReference type="SUPFAM" id="SSF48726">
    <property type="entry name" value="Immunoglobulin"/>
    <property type="match status" value="2"/>
</dbReference>
<evidence type="ECO:0000256" key="4">
    <source>
        <dbReference type="ARBA" id="ARBA00023157"/>
    </source>
</evidence>
<evidence type="ECO:0000259" key="10">
    <source>
        <dbReference type="PROSITE" id="PS50240"/>
    </source>
</evidence>
<dbReference type="Proteomes" id="UP000790347">
    <property type="component" value="Unassembled WGS sequence"/>
</dbReference>
<evidence type="ECO:0000256" key="5">
    <source>
        <dbReference type="PROSITE-ProRule" id="PRU00059"/>
    </source>
</evidence>
<keyword evidence="2 6" id="KW-0378">Hydrolase</keyword>
<feature type="compositionally biased region" description="Low complexity" evidence="7">
    <location>
        <begin position="325"/>
        <end position="341"/>
    </location>
</feature>
<dbReference type="PROSITE" id="PS00135">
    <property type="entry name" value="TRYPSIN_SER"/>
    <property type="match status" value="1"/>
</dbReference>
<dbReference type="PRINTS" id="PR00722">
    <property type="entry name" value="CHYMOTRYPSIN"/>
</dbReference>
<evidence type="ECO:0000256" key="1">
    <source>
        <dbReference type="ARBA" id="ARBA00022670"/>
    </source>
</evidence>
<dbReference type="FunFam" id="2.60.120.290:FF:000005">
    <property type="entry name" value="Procollagen C-endopeptidase enhancer 1"/>
    <property type="match status" value="1"/>
</dbReference>
<dbReference type="PROSITE" id="PS50835">
    <property type="entry name" value="IG_LIKE"/>
    <property type="match status" value="2"/>
</dbReference>
<feature type="region of interest" description="Disordered" evidence="7">
    <location>
        <begin position="358"/>
        <end position="410"/>
    </location>
</feature>
<keyword evidence="8" id="KW-0812">Transmembrane</keyword>
<keyword evidence="3 6" id="KW-0720">Serine protease</keyword>
<dbReference type="EMBL" id="ASGP02000001">
    <property type="protein sequence ID" value="KAH9529112.1"/>
    <property type="molecule type" value="Genomic_DNA"/>
</dbReference>
<comment type="caution">
    <text evidence="12">The sequence shown here is derived from an EMBL/GenBank/DDBJ whole genome shotgun (WGS) entry which is preliminary data.</text>
</comment>
<feature type="domain" description="Ig-like" evidence="11">
    <location>
        <begin position="924"/>
        <end position="1013"/>
    </location>
</feature>
<dbReference type="Pfam" id="PF00089">
    <property type="entry name" value="Trypsin"/>
    <property type="match status" value="1"/>
</dbReference>
<keyword evidence="1 6" id="KW-0645">Protease</keyword>
<proteinExistence type="predicted"/>
<feature type="compositionally biased region" description="Low complexity" evidence="7">
    <location>
        <begin position="281"/>
        <end position="295"/>
    </location>
</feature>
<feature type="region of interest" description="Disordered" evidence="7">
    <location>
        <begin position="434"/>
        <end position="454"/>
    </location>
</feature>
<dbReference type="PROSITE" id="PS00134">
    <property type="entry name" value="TRYPSIN_HIS"/>
    <property type="match status" value="1"/>
</dbReference>
<gene>
    <name evidence="12" type="ORF">DERF_003015</name>
</gene>
<feature type="disulfide bond" evidence="5">
    <location>
        <begin position="593"/>
        <end position="620"/>
    </location>
</feature>
<dbReference type="Pfam" id="PF00431">
    <property type="entry name" value="CUB"/>
    <property type="match status" value="2"/>
</dbReference>
<feature type="domain" description="Ig-like" evidence="11">
    <location>
        <begin position="1016"/>
        <end position="1123"/>
    </location>
</feature>
<feature type="region of interest" description="Disordered" evidence="7">
    <location>
        <begin position="179"/>
        <end position="232"/>
    </location>
</feature>
<accession>A0A922IE93</accession>
<evidence type="ECO:0000259" key="9">
    <source>
        <dbReference type="PROSITE" id="PS01180"/>
    </source>
</evidence>
<evidence type="ECO:0000256" key="2">
    <source>
        <dbReference type="ARBA" id="ARBA00022801"/>
    </source>
</evidence>
<feature type="domain" description="CUB" evidence="9">
    <location>
        <begin position="467"/>
        <end position="589"/>
    </location>
</feature>
<dbReference type="SMART" id="SM00409">
    <property type="entry name" value="IG"/>
    <property type="match status" value="2"/>
</dbReference>
<dbReference type="InterPro" id="IPR036179">
    <property type="entry name" value="Ig-like_dom_sf"/>
</dbReference>
<evidence type="ECO:0000256" key="3">
    <source>
        <dbReference type="ARBA" id="ARBA00022825"/>
    </source>
</evidence>
<dbReference type="Gene3D" id="2.60.40.10">
    <property type="entry name" value="Immunoglobulins"/>
    <property type="match status" value="2"/>
</dbReference>
<dbReference type="SMART" id="SM00020">
    <property type="entry name" value="Tryp_SPc"/>
    <property type="match status" value="1"/>
</dbReference>
<dbReference type="PROSITE" id="PS01180">
    <property type="entry name" value="CUB"/>
    <property type="match status" value="3"/>
</dbReference>
<dbReference type="FunFam" id="2.40.10.10:FF:000006">
    <property type="entry name" value="Serine proteinase stubble"/>
    <property type="match status" value="1"/>
</dbReference>
<keyword evidence="8" id="KW-1133">Transmembrane helix</keyword>
<feature type="compositionally biased region" description="Low complexity" evidence="7">
    <location>
        <begin position="396"/>
        <end position="410"/>
    </location>
</feature>
<dbReference type="CDD" id="cd00041">
    <property type="entry name" value="CUB"/>
    <property type="match status" value="3"/>
</dbReference>
<feature type="domain" description="Peptidase S1" evidence="10">
    <location>
        <begin position="1181"/>
        <end position="1436"/>
    </location>
</feature>
<dbReference type="Gene3D" id="2.40.10.10">
    <property type="entry name" value="Trypsin-like serine proteases"/>
    <property type="match status" value="1"/>
</dbReference>
<keyword evidence="13" id="KW-1185">Reference proteome</keyword>
<dbReference type="GO" id="GO:0004252">
    <property type="term" value="F:serine-type endopeptidase activity"/>
    <property type="evidence" value="ECO:0007669"/>
    <property type="project" value="InterPro"/>
</dbReference>
<keyword evidence="4 5" id="KW-1015">Disulfide bond</keyword>
<dbReference type="PANTHER" id="PTHR24252:SF7">
    <property type="entry name" value="HYALIN"/>
    <property type="match status" value="1"/>
</dbReference>
<dbReference type="Gene3D" id="2.60.120.290">
    <property type="entry name" value="Spermadhesin, CUB domain"/>
    <property type="match status" value="3"/>
</dbReference>
<reference evidence="12" key="1">
    <citation type="submission" date="2013-05" db="EMBL/GenBank/DDBJ databases">
        <authorList>
            <person name="Yim A.K.Y."/>
            <person name="Chan T.F."/>
            <person name="Ji K.M."/>
            <person name="Liu X.Y."/>
            <person name="Zhou J.W."/>
            <person name="Li R.Q."/>
            <person name="Yang K.Y."/>
            <person name="Li J."/>
            <person name="Li M."/>
            <person name="Law P.T.W."/>
            <person name="Wu Y.L."/>
            <person name="Cai Z.L."/>
            <person name="Qin H."/>
            <person name="Bao Y."/>
            <person name="Leung R.K.K."/>
            <person name="Ng P.K.S."/>
            <person name="Zou J."/>
            <person name="Zhong X.J."/>
            <person name="Ran P.X."/>
            <person name="Zhong N.S."/>
            <person name="Liu Z.G."/>
            <person name="Tsui S.K.W."/>
        </authorList>
    </citation>
    <scope>NUCLEOTIDE SEQUENCE</scope>
    <source>
        <strain evidence="12">Derf</strain>
        <tissue evidence="12">Whole organism</tissue>
    </source>
</reference>
<dbReference type="SMART" id="SM00042">
    <property type="entry name" value="CUB"/>
    <property type="match status" value="3"/>
</dbReference>
<dbReference type="SUPFAM" id="SSF50494">
    <property type="entry name" value="Trypsin-like serine proteases"/>
    <property type="match status" value="1"/>
</dbReference>
<dbReference type="SUPFAM" id="SSF49854">
    <property type="entry name" value="Spermadhesin, CUB domain"/>
    <property type="match status" value="3"/>
</dbReference>
<dbReference type="InterPro" id="IPR035914">
    <property type="entry name" value="Sperma_CUB_dom_sf"/>
</dbReference>
<evidence type="ECO:0000259" key="11">
    <source>
        <dbReference type="PROSITE" id="PS50835"/>
    </source>
</evidence>
<evidence type="ECO:0000256" key="7">
    <source>
        <dbReference type="SAM" id="MobiDB-lite"/>
    </source>
</evidence>
<dbReference type="InterPro" id="IPR003599">
    <property type="entry name" value="Ig_sub"/>
</dbReference>
<name>A0A922IE93_DERFA</name>
<feature type="domain" description="CUB" evidence="9">
    <location>
        <begin position="721"/>
        <end position="887"/>
    </location>
</feature>
<dbReference type="InterPro" id="IPR007110">
    <property type="entry name" value="Ig-like_dom"/>
</dbReference>
<evidence type="ECO:0000256" key="8">
    <source>
        <dbReference type="SAM" id="Phobius"/>
    </source>
</evidence>
<comment type="caution">
    <text evidence="5">Lacks conserved residue(s) required for the propagation of feature annotation.</text>
</comment>
<dbReference type="InterPro" id="IPR001254">
    <property type="entry name" value="Trypsin_dom"/>
</dbReference>
<dbReference type="PROSITE" id="PS50240">
    <property type="entry name" value="TRYPSIN_DOM"/>
    <property type="match status" value="1"/>
</dbReference>
<evidence type="ECO:0000256" key="6">
    <source>
        <dbReference type="RuleBase" id="RU363034"/>
    </source>
</evidence>
<feature type="compositionally biased region" description="Low complexity" evidence="7">
    <location>
        <begin position="358"/>
        <end position="368"/>
    </location>
</feature>
<dbReference type="InterPro" id="IPR018114">
    <property type="entry name" value="TRYPSIN_HIS"/>
</dbReference>
<feature type="transmembrane region" description="Helical" evidence="8">
    <location>
        <begin position="46"/>
        <end position="65"/>
    </location>
</feature>
<keyword evidence="8" id="KW-0472">Membrane</keyword>
<feature type="compositionally biased region" description="Acidic residues" evidence="7">
    <location>
        <begin position="189"/>
        <end position="208"/>
    </location>
</feature>
<organism evidence="12 13">
    <name type="scientific">Dermatophagoides farinae</name>
    <name type="common">American house dust mite</name>
    <dbReference type="NCBI Taxonomy" id="6954"/>
    <lineage>
        <taxon>Eukaryota</taxon>
        <taxon>Metazoa</taxon>
        <taxon>Ecdysozoa</taxon>
        <taxon>Arthropoda</taxon>
        <taxon>Chelicerata</taxon>
        <taxon>Arachnida</taxon>
        <taxon>Acari</taxon>
        <taxon>Acariformes</taxon>
        <taxon>Sarcoptiformes</taxon>
        <taxon>Astigmata</taxon>
        <taxon>Psoroptidia</taxon>
        <taxon>Analgoidea</taxon>
        <taxon>Pyroglyphidae</taxon>
        <taxon>Dermatophagoidinae</taxon>
        <taxon>Dermatophagoides</taxon>
    </lineage>
</organism>
<feature type="compositionally biased region" description="Acidic residues" evidence="7">
    <location>
        <begin position="306"/>
        <end position="317"/>
    </location>
</feature>
<dbReference type="InterPro" id="IPR043504">
    <property type="entry name" value="Peptidase_S1_PA_chymotrypsin"/>
</dbReference>
<sequence>MYQNLSDLMCVSMINCHQQFMPLLFIATNSSSLNYNKMQPAFLHKLTIVIVLIIIIIFGSCLLMTTQLSTLTSSSSSTSNSHLLATRSYEESLSIKKLLFYKFNNNKQNNSSYDRNQFKLRRNFTLSSTTSPSSQQMMRFIPTSSTSSSTSSTTSRIDVLFENRISKLKDSQENVEEIEIINNDTNIDNSEDYNDEVDDADDDDDDDEGVIKNENSGIQQHQSAPEKSDPSVEIKKKLLSLLSQKIRRRKQHHPQRNLPKESLSTLGIHFDNLSQLPDWQSLPSSTLQSQPPSSSFDLDDVKNNEDSFEDERTDDAINDSNNPISFSQLSSHSHSSSVSPLSSLNNFDTTITIPQTSSISDQSSSIDHQSFEQIPSSSSSLGDSGKPWLPLKQQQSSKLPRPSLNLSSRSQSIEQLLRELSQNRHFYQMNQNNNKNAHHLSNSSDNKNRSEPNHNNKQLLLLQNDSCSNPNGILITISTDIEISSPNFPQSYPPNKHCIWHIQSQKDQLLKVQIFKLHLEHDARCRFDYLDFEGVHHVDKGETKIKTKKFCGQYSDLHEFKIGANHTTIVFHSDSYNEYPGFHIRIIAESQDCTNEMFVPNFSYITSPKYPDSYENSKNCWTLVRTRPNHRLLIHFEKLHLESGANCEFDYVEVYDSSKAIPSKSLGKFCTYPNNSKLFIHSTDNSLLFHFESDSFLALGGYIAKIVAIRNDVNISRYMECDWNADWKNMIISSPSYPSYPIGSQCETSIMAPSSNERIILLFDWIDLMDTKDDIHDDDDSDYDQKFDASYNGRSPHIIRRHRPHQHLYCSQDRLEIYETLNDTEPSTLFCGFQSQPIRYISQTDSIRLVFRSTHFNNQSKTEQISKIDTGVYNASNVGFRAKFTFISKDDNKNITFNSDSSLDSVQKSWHHTNESTTPANSDPVNNDIILIHPPQNASIRLGSSHILYCEIKMPSNGYGEPLLPIIWFKGDREIHEGVSSNGSSLMIREFTPKSVGRYICVYGDNSSDAWLTLKPDTTRCSSSNVLFRERPRDQFTSEGEFVMLHCSATLTDSQQDVEISWQRVPLIHNHSGDSQLITRLQPVVYNSRIKKLSRGDLLFDRVLVEDSGYYFCVVRLDQQLLSNRSSIDKINITDYNDEDCVLKSVARVQINRRVDVRDFCGRVSIEQNYQTEKMEDVGKIIGGTEARLGEFPWMVMFWDEKRHVFCGGALLNERWVVTAAHCFTDVIDESTVFVKLGKYDQTETEPTEVVTKIQHIIKHPHFSNETFDNDIALVKLTTHIQFNDNIRPICLATSTDEVREMNTIFFSQDHHNDDNGDDDNRIIKFGIVAGWGRLKENGPLPRYLHRIRLPIIDLQRCRQSTTFKVTDNMFCAGYGKEIVGDACKGDSGGPLVIEFHSRWTLLGIVSWGEGCGRPNKYGYYTKVNNYDNWIRRLTAIH</sequence>
<dbReference type="InterPro" id="IPR013783">
    <property type="entry name" value="Ig-like_fold"/>
</dbReference>
<evidence type="ECO:0000313" key="12">
    <source>
        <dbReference type="EMBL" id="KAH9529112.1"/>
    </source>
</evidence>
<evidence type="ECO:0000313" key="13">
    <source>
        <dbReference type="Proteomes" id="UP000790347"/>
    </source>
</evidence>
<dbReference type="InterPro" id="IPR000859">
    <property type="entry name" value="CUB_dom"/>
</dbReference>
<feature type="compositionally biased region" description="Polar residues" evidence="7">
    <location>
        <begin position="434"/>
        <end position="445"/>
    </location>
</feature>
<dbReference type="GO" id="GO:0006508">
    <property type="term" value="P:proteolysis"/>
    <property type="evidence" value="ECO:0007669"/>
    <property type="project" value="UniProtKB-KW"/>
</dbReference>
<protein>
    <submittedName>
        <fullName evidence="12">Uncharacterized protein</fullName>
    </submittedName>
</protein>
<feature type="compositionally biased region" description="Polar residues" evidence="7">
    <location>
        <begin position="213"/>
        <end position="223"/>
    </location>
</feature>
<reference evidence="12" key="2">
    <citation type="journal article" date="2022" name="Res Sq">
        <title>Comparative Genomics Reveals Insights into the Divergent Evolution of Astigmatic Mites and Household Pest Adaptations.</title>
        <authorList>
            <person name="Xiong Q."/>
            <person name="Wan A.T.-Y."/>
            <person name="Liu X.-Y."/>
            <person name="Fung C.S.-H."/>
            <person name="Xiao X."/>
            <person name="Malainual N."/>
            <person name="Hou J."/>
            <person name="Wang L."/>
            <person name="Wang M."/>
            <person name="Yang K."/>
            <person name="Cui Y."/>
            <person name="Leung E."/>
            <person name="Nong W."/>
            <person name="Shin S.-K."/>
            <person name="Au S."/>
            <person name="Jeong K.Y."/>
            <person name="Chew F.T."/>
            <person name="Hui J."/>
            <person name="Leung T.F."/>
            <person name="Tungtrongchitr A."/>
            <person name="Zhong N."/>
            <person name="Liu Z."/>
            <person name="Tsui S."/>
        </authorList>
    </citation>
    <scope>NUCLEOTIDE SEQUENCE</scope>
    <source>
        <strain evidence="12">Derf</strain>
        <tissue evidence="12">Whole organism</tissue>
    </source>
</reference>
<feature type="domain" description="CUB" evidence="9">
    <location>
        <begin position="593"/>
        <end position="709"/>
    </location>
</feature>
<feature type="region of interest" description="Disordered" evidence="7">
    <location>
        <begin position="281"/>
        <end position="341"/>
    </location>
</feature>
<dbReference type="InterPro" id="IPR033116">
    <property type="entry name" value="TRYPSIN_SER"/>
</dbReference>
<dbReference type="InterPro" id="IPR009003">
    <property type="entry name" value="Peptidase_S1_PA"/>
</dbReference>
<dbReference type="PANTHER" id="PTHR24252">
    <property type="entry name" value="ACROSIN-RELATED"/>
    <property type="match status" value="1"/>
</dbReference>